<dbReference type="KEGG" id="ppso:QPJ95_04660"/>
<evidence type="ECO:0000313" key="1">
    <source>
        <dbReference type="EMBL" id="WIY26221.1"/>
    </source>
</evidence>
<proteinExistence type="predicted"/>
<dbReference type="AlphaFoldDB" id="A0A9Y2P234"/>
<accession>A0A9Y2P234</accession>
<protein>
    <recommendedName>
        <fullName evidence="3">Sulfotransferase family protein</fullName>
    </recommendedName>
</protein>
<dbReference type="Proteomes" id="UP001238334">
    <property type="component" value="Chromosome"/>
</dbReference>
<evidence type="ECO:0008006" key="3">
    <source>
        <dbReference type="Google" id="ProtNLM"/>
    </source>
</evidence>
<evidence type="ECO:0000313" key="2">
    <source>
        <dbReference type="Proteomes" id="UP001238334"/>
    </source>
</evidence>
<reference evidence="1 2" key="1">
    <citation type="submission" date="2023-06" db="EMBL/GenBank/DDBJ databases">
        <title>Parasedimentitalea psychrophila sp. nov., a psychrophilic bacterium isolated from deep-sea sediment.</title>
        <authorList>
            <person name="Li A."/>
        </authorList>
    </citation>
    <scope>NUCLEOTIDE SEQUENCE [LARGE SCALE GENOMIC DNA]</scope>
    <source>
        <strain evidence="1 2">QS115</strain>
    </source>
</reference>
<dbReference type="EMBL" id="CP127247">
    <property type="protein sequence ID" value="WIY26221.1"/>
    <property type="molecule type" value="Genomic_DNA"/>
</dbReference>
<gene>
    <name evidence="1" type="ORF">QPJ95_04660</name>
</gene>
<keyword evidence="2" id="KW-1185">Reference proteome</keyword>
<name>A0A9Y2P234_9RHOB</name>
<dbReference type="RefSeq" id="WP_270918483.1">
    <property type="nucleotide sequence ID" value="NZ_CP127247.1"/>
</dbReference>
<organism evidence="1 2">
    <name type="scientific">Parasedimentitalea psychrophila</name>
    <dbReference type="NCBI Taxonomy" id="2997337"/>
    <lineage>
        <taxon>Bacteria</taxon>
        <taxon>Pseudomonadati</taxon>
        <taxon>Pseudomonadota</taxon>
        <taxon>Alphaproteobacteria</taxon>
        <taxon>Rhodobacterales</taxon>
        <taxon>Paracoccaceae</taxon>
        <taxon>Parasedimentitalea</taxon>
    </lineage>
</organism>
<sequence length="297" mass="32811">MSAVDRQLGGGPPREWTRLGLVPGQALRMFGMRRSGNHAIANWLQRNAPSGHSVFLNNCKPNTDPFKSFRSIEVDGTLASHRKARKNLASVSGRAEQGALLLISYEDVTPAMFAPLRAVSGPFDETLLTGDVLIYRSFLNWAASLLKKMQGNESYSLLRRNAILLQAIDYYGVLLRQVEEADELGFTCICYDDWVRSEKYRAMILGQLELPVRDNSLGPVQRYGGGSSFQKQANSADELETSRRWQKMAEDPEFAAVLNLAAHDPKLTGRLERLFPRDAALLARIAGVNAAPEGGSS</sequence>